<feature type="repeat" description="ANK" evidence="3">
    <location>
        <begin position="308"/>
        <end position="345"/>
    </location>
</feature>
<dbReference type="PANTHER" id="PTHR24198:SF165">
    <property type="entry name" value="ANKYRIN REPEAT-CONTAINING PROTEIN-RELATED"/>
    <property type="match status" value="1"/>
</dbReference>
<dbReference type="PROSITE" id="PS50297">
    <property type="entry name" value="ANK_REP_REGION"/>
    <property type="match status" value="1"/>
</dbReference>
<evidence type="ECO:0000313" key="6">
    <source>
        <dbReference type="Proteomes" id="UP000626109"/>
    </source>
</evidence>
<keyword evidence="2 3" id="KW-0040">ANK repeat</keyword>
<evidence type="ECO:0000256" key="4">
    <source>
        <dbReference type="SAM" id="MobiDB-lite"/>
    </source>
</evidence>
<dbReference type="AlphaFoldDB" id="A0A813J928"/>
<dbReference type="Proteomes" id="UP000626109">
    <property type="component" value="Unassembled WGS sequence"/>
</dbReference>
<feature type="repeat" description="ANK" evidence="3">
    <location>
        <begin position="346"/>
        <end position="378"/>
    </location>
</feature>
<dbReference type="Pfam" id="PF12796">
    <property type="entry name" value="Ank_2"/>
    <property type="match status" value="1"/>
</dbReference>
<name>A0A813J928_POLGL</name>
<feature type="compositionally biased region" description="Basic and acidic residues" evidence="4">
    <location>
        <begin position="462"/>
        <end position="474"/>
    </location>
</feature>
<sequence length="610" mass="66262">MHRQLGQQWNPLAQLAAVGTRHSAAIAIGSRNNEGLEELRRSLLGSYASFVAAWFGLLDPEGCGFVEREDFLFACRQLGSFDGDAAAAFLFEKLADGRSSLTLATLDPEAERLITEFALFIRTHLHSIDEAFRPEFTMAVARRCGETQETVDLQVFRRACLEMGYTPSVSFRTLFGLVADAAGGGSAVPLAKLRFLERWRRTAHEEHSPRRRPSDAVPTLPMDMLLHKALQRHAPLDEICRLVADGSNPNGRRPGPLLRVSEGADPEILAANAPSPDTALIQAAERGSAEHVRLLLENRADPCLCNVRGKTPLHCAAERPKGRTDATLLVHMLCASRADPNARSSEGATPLRVACFAGRPEVVALLCHLNADPNVRDSGTRSCLYFTVSQGDLSCCRALLDAQADPCRADDKGGLPAISYAIERRQDQLAELMGRKVRQCFALMLPASLEALRRQNEVYHGLDPEDADRHDEGFRSSSLQSATRARRTVEAYLLAGAPPQGLAKAINSWRARLTQSLPLSDGNDAGRRPSEALDTWPEAHPSSLANWPTPAAPTHCRTQSVADATASSATQRDRHQAGAAASSRTAPLKASAGYPFLQAYLRPAAWDPGA</sequence>
<evidence type="ECO:0000256" key="2">
    <source>
        <dbReference type="ARBA" id="ARBA00023043"/>
    </source>
</evidence>
<keyword evidence="1" id="KW-0677">Repeat</keyword>
<feature type="region of interest" description="Disordered" evidence="4">
    <location>
        <begin position="517"/>
        <end position="585"/>
    </location>
</feature>
<comment type="caution">
    <text evidence="5">The sequence shown here is derived from an EMBL/GenBank/DDBJ whole genome shotgun (WGS) entry which is preliminary data.</text>
</comment>
<dbReference type="InterPro" id="IPR002110">
    <property type="entry name" value="Ankyrin_rpt"/>
</dbReference>
<feature type="compositionally biased region" description="Polar residues" evidence="4">
    <location>
        <begin position="556"/>
        <end position="570"/>
    </location>
</feature>
<evidence type="ECO:0000256" key="1">
    <source>
        <dbReference type="ARBA" id="ARBA00022737"/>
    </source>
</evidence>
<feature type="region of interest" description="Disordered" evidence="4">
    <location>
        <begin position="462"/>
        <end position="481"/>
    </location>
</feature>
<evidence type="ECO:0000313" key="5">
    <source>
        <dbReference type="EMBL" id="CAE8670587.1"/>
    </source>
</evidence>
<dbReference type="InterPro" id="IPR036770">
    <property type="entry name" value="Ankyrin_rpt-contain_sf"/>
</dbReference>
<proteinExistence type="predicted"/>
<dbReference type="PROSITE" id="PS50088">
    <property type="entry name" value="ANK_REPEAT"/>
    <property type="match status" value="2"/>
</dbReference>
<protein>
    <submittedName>
        <fullName evidence="5">Uncharacterized protein</fullName>
    </submittedName>
</protein>
<reference evidence="5" key="1">
    <citation type="submission" date="2021-02" db="EMBL/GenBank/DDBJ databases">
        <authorList>
            <person name="Dougan E. K."/>
            <person name="Rhodes N."/>
            <person name="Thang M."/>
            <person name="Chan C."/>
        </authorList>
    </citation>
    <scope>NUCLEOTIDE SEQUENCE</scope>
</reference>
<dbReference type="EMBL" id="CAJNNW010023370">
    <property type="protein sequence ID" value="CAE8670587.1"/>
    <property type="molecule type" value="Genomic_DNA"/>
</dbReference>
<gene>
    <name evidence="5" type="ORF">PGLA2088_LOCUS17505</name>
</gene>
<dbReference type="SUPFAM" id="SSF48403">
    <property type="entry name" value="Ankyrin repeat"/>
    <property type="match status" value="1"/>
</dbReference>
<dbReference type="Gene3D" id="1.25.40.20">
    <property type="entry name" value="Ankyrin repeat-containing domain"/>
    <property type="match status" value="2"/>
</dbReference>
<evidence type="ECO:0000256" key="3">
    <source>
        <dbReference type="PROSITE-ProRule" id="PRU00023"/>
    </source>
</evidence>
<organism evidence="5 6">
    <name type="scientific">Polarella glacialis</name>
    <name type="common">Dinoflagellate</name>
    <dbReference type="NCBI Taxonomy" id="89957"/>
    <lineage>
        <taxon>Eukaryota</taxon>
        <taxon>Sar</taxon>
        <taxon>Alveolata</taxon>
        <taxon>Dinophyceae</taxon>
        <taxon>Suessiales</taxon>
        <taxon>Suessiaceae</taxon>
        <taxon>Polarella</taxon>
    </lineage>
</organism>
<dbReference type="PANTHER" id="PTHR24198">
    <property type="entry name" value="ANKYRIN REPEAT AND PROTEIN KINASE DOMAIN-CONTAINING PROTEIN"/>
    <property type="match status" value="1"/>
</dbReference>
<dbReference type="SMART" id="SM00248">
    <property type="entry name" value="ANK"/>
    <property type="match status" value="4"/>
</dbReference>
<accession>A0A813J928</accession>